<dbReference type="InterPro" id="IPR042113">
    <property type="entry name" value="P_AcTrfase_dom1"/>
</dbReference>
<dbReference type="NCBIfam" id="TIGR00651">
    <property type="entry name" value="pta"/>
    <property type="match status" value="1"/>
</dbReference>
<evidence type="ECO:0000256" key="4">
    <source>
        <dbReference type="ARBA" id="ARBA00012707"/>
    </source>
</evidence>
<dbReference type="EMBL" id="BJXU01000108">
    <property type="protein sequence ID" value="GEN24745.1"/>
    <property type="molecule type" value="Genomic_DNA"/>
</dbReference>
<dbReference type="GO" id="GO:0008959">
    <property type="term" value="F:phosphate acetyltransferase activity"/>
    <property type="evidence" value="ECO:0007669"/>
    <property type="project" value="UniProtKB-EC"/>
</dbReference>
<dbReference type="EC" id="2.3.1.8" evidence="4"/>
<evidence type="ECO:0000256" key="2">
    <source>
        <dbReference type="ARBA" id="ARBA00004989"/>
    </source>
</evidence>
<comment type="pathway">
    <text evidence="2">Metabolic intermediate biosynthesis; acetyl-CoA biosynthesis; acetyl-CoA from acetate: step 2/2.</text>
</comment>
<dbReference type="SUPFAM" id="SSF53659">
    <property type="entry name" value="Isocitrate/Isopropylmalate dehydrogenase-like"/>
    <property type="match status" value="1"/>
</dbReference>
<feature type="domain" description="Phosphate acetyl/butaryl transferase" evidence="9">
    <location>
        <begin position="5"/>
        <end position="325"/>
    </location>
</feature>
<comment type="catalytic activity">
    <reaction evidence="1">
        <text>acetyl-CoA + phosphate = acetyl phosphate + CoA</text>
        <dbReference type="Rhea" id="RHEA:19521"/>
        <dbReference type="ChEBI" id="CHEBI:22191"/>
        <dbReference type="ChEBI" id="CHEBI:43474"/>
        <dbReference type="ChEBI" id="CHEBI:57287"/>
        <dbReference type="ChEBI" id="CHEBI:57288"/>
        <dbReference type="EC" id="2.3.1.8"/>
    </reaction>
</comment>
<dbReference type="InterPro" id="IPR042112">
    <property type="entry name" value="P_AcTrfase_dom2"/>
</dbReference>
<evidence type="ECO:0000313" key="12">
    <source>
        <dbReference type="Proteomes" id="UP000184123"/>
    </source>
</evidence>
<evidence type="ECO:0000256" key="3">
    <source>
        <dbReference type="ARBA" id="ARBA00005656"/>
    </source>
</evidence>
<sequence>MKALNLIRERARQAPKRIVLCEGDDERVLKAATLAVKRGYAEILMVGDIPAIQRTAEDAGVDLTSMTLIDPRSSPCTQRLVERLVALRAHKGMSESEAARAVLDPLVFANLMVSEGLADGSVAGATHTTADVVRCALQLIGKAPGVSLVSSFFLMMLCKPFHEFSGGMIFSDCGLVVEPSDMELADIALAAAGSAEVLLDEPARVAMLSFSTGGSACHAAVDKVVRAARRVKAERPELAIDEDVQLDAAIVAEVSARKVPESRVKGRANVLIFPDLEAGNIGYKLAERLGGAEAIGPLLQGLARPANDLSRGCSIEDIVNVITVTTVQAQHQSADNHD</sequence>
<dbReference type="EMBL" id="FRCA01000002">
    <property type="protein sequence ID" value="SHL62211.1"/>
    <property type="molecule type" value="Genomic_DNA"/>
</dbReference>
<keyword evidence="13" id="KW-1185">Reference proteome</keyword>
<dbReference type="AlphaFoldDB" id="A0A1M7C4S5"/>
<evidence type="ECO:0000256" key="5">
    <source>
        <dbReference type="ARBA" id="ARBA00021528"/>
    </source>
</evidence>
<gene>
    <name evidence="10" type="ORF">HCU01_26940</name>
    <name evidence="11" type="ORF">SAMN05660971_00964</name>
</gene>
<comment type="similarity">
    <text evidence="3">Belongs to the phosphate acetyltransferase and butyryltransferase family.</text>
</comment>
<evidence type="ECO:0000259" key="9">
    <source>
        <dbReference type="Pfam" id="PF01515"/>
    </source>
</evidence>
<dbReference type="Proteomes" id="UP000321726">
    <property type="component" value="Unassembled WGS sequence"/>
</dbReference>
<dbReference type="InterPro" id="IPR050500">
    <property type="entry name" value="Phos_Acetyltrans/Butyryltrans"/>
</dbReference>
<accession>A0A1M7C4S5</accession>
<keyword evidence="7" id="KW-0012">Acyltransferase</keyword>
<dbReference type="OrthoDB" id="9808984at2"/>
<dbReference type="Proteomes" id="UP000184123">
    <property type="component" value="Unassembled WGS sequence"/>
</dbReference>
<dbReference type="PIRSF" id="PIRSF000428">
    <property type="entry name" value="P_Ac_trans"/>
    <property type="match status" value="1"/>
</dbReference>
<evidence type="ECO:0000313" key="13">
    <source>
        <dbReference type="Proteomes" id="UP000321726"/>
    </source>
</evidence>
<reference evidence="10 13" key="2">
    <citation type="submission" date="2019-07" db="EMBL/GenBank/DDBJ databases">
        <title>Whole genome shotgun sequence of Halomonas cupida NBRC 102219.</title>
        <authorList>
            <person name="Hosoyama A."/>
            <person name="Uohara A."/>
            <person name="Ohji S."/>
            <person name="Ichikawa N."/>
        </authorList>
    </citation>
    <scope>NUCLEOTIDE SEQUENCE [LARGE SCALE GENOMIC DNA]</scope>
    <source>
        <strain evidence="10 13">NBRC 102219</strain>
    </source>
</reference>
<dbReference type="PANTHER" id="PTHR43356:SF3">
    <property type="entry name" value="PHOSPHATE ACETYLTRANSFERASE"/>
    <property type="match status" value="1"/>
</dbReference>
<keyword evidence="6 11" id="KW-0808">Transferase</keyword>
<dbReference type="RefSeq" id="WP_073433902.1">
    <property type="nucleotide sequence ID" value="NZ_BJXU01000108.1"/>
</dbReference>
<proteinExistence type="inferred from homology"/>
<dbReference type="NCBIfam" id="NF007233">
    <property type="entry name" value="PRK09653.1"/>
    <property type="match status" value="1"/>
</dbReference>
<evidence type="ECO:0000313" key="11">
    <source>
        <dbReference type="EMBL" id="SHL62211.1"/>
    </source>
</evidence>
<dbReference type="InterPro" id="IPR002505">
    <property type="entry name" value="PTA_PTB"/>
</dbReference>
<dbReference type="Gene3D" id="3.40.50.10750">
    <property type="entry name" value="Isocitrate/Isopropylmalate dehydrogenase-like"/>
    <property type="match status" value="1"/>
</dbReference>
<dbReference type="InterPro" id="IPR004614">
    <property type="entry name" value="P_AcTrfase"/>
</dbReference>
<dbReference type="InterPro" id="IPR012147">
    <property type="entry name" value="P_Ac_Bu_trans"/>
</dbReference>
<evidence type="ECO:0000256" key="8">
    <source>
        <dbReference type="ARBA" id="ARBA00031108"/>
    </source>
</evidence>
<dbReference type="Pfam" id="PF01515">
    <property type="entry name" value="PTA_PTB"/>
    <property type="match status" value="1"/>
</dbReference>
<evidence type="ECO:0000313" key="10">
    <source>
        <dbReference type="EMBL" id="GEN24745.1"/>
    </source>
</evidence>
<evidence type="ECO:0000256" key="1">
    <source>
        <dbReference type="ARBA" id="ARBA00000705"/>
    </source>
</evidence>
<evidence type="ECO:0000256" key="6">
    <source>
        <dbReference type="ARBA" id="ARBA00022679"/>
    </source>
</evidence>
<dbReference type="PANTHER" id="PTHR43356">
    <property type="entry name" value="PHOSPHATE ACETYLTRANSFERASE"/>
    <property type="match status" value="1"/>
</dbReference>
<evidence type="ECO:0000256" key="7">
    <source>
        <dbReference type="ARBA" id="ARBA00023315"/>
    </source>
</evidence>
<protein>
    <recommendedName>
        <fullName evidence="5">Phosphate acetyltransferase</fullName>
        <ecNumber evidence="4">2.3.1.8</ecNumber>
    </recommendedName>
    <alternativeName>
        <fullName evidence="8">Phosphotransacetylase</fullName>
    </alternativeName>
</protein>
<dbReference type="STRING" id="44933.SAMN05660971_00964"/>
<name>A0A1M7C4S5_9GAMM</name>
<organism evidence="11 12">
    <name type="scientific">Halomonas cupida</name>
    <dbReference type="NCBI Taxonomy" id="44933"/>
    <lineage>
        <taxon>Bacteria</taxon>
        <taxon>Pseudomonadati</taxon>
        <taxon>Pseudomonadota</taxon>
        <taxon>Gammaproteobacteria</taxon>
        <taxon>Oceanospirillales</taxon>
        <taxon>Halomonadaceae</taxon>
        <taxon>Halomonas</taxon>
    </lineage>
</organism>
<dbReference type="Gene3D" id="3.40.50.10950">
    <property type="match status" value="1"/>
</dbReference>
<reference evidence="11 12" key="1">
    <citation type="submission" date="2016-11" db="EMBL/GenBank/DDBJ databases">
        <authorList>
            <person name="Jaros S."/>
            <person name="Januszkiewicz K."/>
            <person name="Wedrychowicz H."/>
        </authorList>
    </citation>
    <scope>NUCLEOTIDE SEQUENCE [LARGE SCALE GENOMIC DNA]</scope>
    <source>
        <strain evidence="11 12">DSM 4740</strain>
    </source>
</reference>